<organism evidence="2 3">
    <name type="scientific">Flavonifractor plautii ATCC 29863</name>
    <dbReference type="NCBI Taxonomy" id="411475"/>
    <lineage>
        <taxon>Bacteria</taxon>
        <taxon>Bacillati</taxon>
        <taxon>Bacillota</taxon>
        <taxon>Clostridia</taxon>
        <taxon>Eubacteriales</taxon>
        <taxon>Oscillospiraceae</taxon>
        <taxon>Flavonifractor</taxon>
    </lineage>
</organism>
<evidence type="ECO:0000313" key="2">
    <source>
        <dbReference type="EMBL" id="EHM39767.1"/>
    </source>
</evidence>
<name>G9YW00_FLAPL</name>
<dbReference type="Proteomes" id="UP000004459">
    <property type="component" value="Unassembled WGS sequence"/>
</dbReference>
<feature type="region of interest" description="Disordered" evidence="1">
    <location>
        <begin position="1"/>
        <end position="25"/>
    </location>
</feature>
<proteinExistence type="predicted"/>
<evidence type="ECO:0000256" key="1">
    <source>
        <dbReference type="SAM" id="MobiDB-lite"/>
    </source>
</evidence>
<evidence type="ECO:0000313" key="3">
    <source>
        <dbReference type="Proteomes" id="UP000004459"/>
    </source>
</evidence>
<protein>
    <submittedName>
        <fullName evidence="2">Uncharacterized protein</fullName>
    </submittedName>
</protein>
<sequence length="73" mass="7741">MKSMSAPAHPGTMGPSPGPTHSFHPPCFLHAKKAGAHKSSPAIGKQEGCSCEGLVCHVCVPHFNRLVSLYPHR</sequence>
<accession>G9YW00</accession>
<reference evidence="2 3" key="1">
    <citation type="submission" date="2011-08" db="EMBL/GenBank/DDBJ databases">
        <authorList>
            <person name="Weinstock G."/>
            <person name="Sodergren E."/>
            <person name="Clifton S."/>
            <person name="Fulton L."/>
            <person name="Fulton B."/>
            <person name="Courtney L."/>
            <person name="Fronick C."/>
            <person name="Harrison M."/>
            <person name="Strong C."/>
            <person name="Farmer C."/>
            <person name="Delahaunty K."/>
            <person name="Markovic C."/>
            <person name="Hall O."/>
            <person name="Minx P."/>
            <person name="Tomlinson C."/>
            <person name="Mitreva M."/>
            <person name="Hou S."/>
            <person name="Chen J."/>
            <person name="Wollam A."/>
            <person name="Pepin K.H."/>
            <person name="Johnson M."/>
            <person name="Bhonagiri V."/>
            <person name="Zhang X."/>
            <person name="Suruliraj S."/>
            <person name="Warren W."/>
            <person name="Chinwalla A."/>
            <person name="Mardis E.R."/>
            <person name="Wilson R.K."/>
        </authorList>
    </citation>
    <scope>NUCLEOTIDE SEQUENCE [LARGE SCALE GENOMIC DNA]</scope>
    <source>
        <strain evidence="2 3">ATCC 29863</strain>
    </source>
</reference>
<dbReference type="EMBL" id="AGCK01000300">
    <property type="protein sequence ID" value="EHM39767.1"/>
    <property type="molecule type" value="Genomic_DNA"/>
</dbReference>
<gene>
    <name evidence="2" type="ORF">HMPREF0372_03715</name>
</gene>
<comment type="caution">
    <text evidence="2">The sequence shown here is derived from an EMBL/GenBank/DDBJ whole genome shotgun (WGS) entry which is preliminary data.</text>
</comment>
<dbReference type="PATRIC" id="fig|411475.3.peg.3212"/>
<dbReference type="HOGENOM" id="CLU_2914474_0_0_9"/>
<dbReference type="AlphaFoldDB" id="G9YW00"/>